<dbReference type="AlphaFoldDB" id="A0A182XDM2"/>
<feature type="region of interest" description="Disordered" evidence="2">
    <location>
        <begin position="545"/>
        <end position="567"/>
    </location>
</feature>
<dbReference type="Proteomes" id="UP000076407">
    <property type="component" value="Unassembled WGS sequence"/>
</dbReference>
<feature type="region of interest" description="Disordered" evidence="2">
    <location>
        <begin position="30"/>
        <end position="254"/>
    </location>
</feature>
<proteinExistence type="predicted"/>
<dbReference type="VEuPathDB" id="VectorBase:AQUA007925"/>
<feature type="compositionally biased region" description="Low complexity" evidence="2">
    <location>
        <begin position="44"/>
        <end position="60"/>
    </location>
</feature>
<evidence type="ECO:0000256" key="1">
    <source>
        <dbReference type="SAM" id="Coils"/>
    </source>
</evidence>
<keyword evidence="5" id="KW-1185">Reference proteome</keyword>
<evidence type="ECO:0000313" key="5">
    <source>
        <dbReference type="Proteomes" id="UP000076407"/>
    </source>
</evidence>
<dbReference type="STRING" id="34691.A0A182XDM2"/>
<feature type="compositionally biased region" description="Polar residues" evidence="2">
    <location>
        <begin position="66"/>
        <end position="76"/>
    </location>
</feature>
<accession>A0A182XDM2</accession>
<feature type="compositionally biased region" description="Low complexity" evidence="2">
    <location>
        <begin position="145"/>
        <end position="241"/>
    </location>
</feature>
<feature type="chain" id="PRO_5008142847" evidence="3">
    <location>
        <begin position="17"/>
        <end position="581"/>
    </location>
</feature>
<keyword evidence="1" id="KW-0175">Coiled coil</keyword>
<feature type="signal peptide" evidence="3">
    <location>
        <begin position="1"/>
        <end position="16"/>
    </location>
</feature>
<feature type="coiled-coil region" evidence="1">
    <location>
        <begin position="474"/>
        <end position="501"/>
    </location>
</feature>
<keyword evidence="3" id="KW-0732">Signal</keyword>
<protein>
    <submittedName>
        <fullName evidence="4">Uncharacterized protein</fullName>
    </submittedName>
</protein>
<reference evidence="4" key="1">
    <citation type="submission" date="2020-05" db="UniProtKB">
        <authorList>
            <consortium name="EnsemblMetazoa"/>
        </authorList>
    </citation>
    <scope>IDENTIFICATION</scope>
    <source>
        <strain evidence="4">SANGQUA</strain>
    </source>
</reference>
<feature type="compositionally biased region" description="Low complexity" evidence="2">
    <location>
        <begin position="96"/>
        <end position="136"/>
    </location>
</feature>
<sequence length="581" mass="68295">MKASVALLCLVAFANGAVVPFYGGVDQQIGIPNIPPHDHDHQVPQHQQPHQVPSQGHQQHTPQIYPLQSPQHQQKVPPQDHQPHIPQIPHHDHQQHIPQLHPLPSPQQKQPQIPLHDHQQQIPQLHPLPSHQQKQPQIPPHDDQQQIPQLHPLPSHQQKQPQIPPHDQQIPQHHPLPSHQQKQPQIPPHDQQIPQLHPLPSQQNQPQIPPHDQQIPQLHPLPSQQTQPQIPPQKHIPQHRQSSPEEEHPDSQFPLQDNMTEQEKQIGREMLLLKQIDNMMQHRKILLQQQLNEHRDPLNHQLPSSPAEQQQRIKEQEQQIGREMEVQMQLAKVIEHQKQQLAQQMENPSQTPGQIKMYEKIIGREMLFALKLDKVMELQKQHLERDIRRYRAQHQDPPSPSQEHSIKQLEQQIQRGMLMVQDLQELIQRQKNQLQQHIEQKQHPYYENHPDSLAKLKHHISEQERQIGREMLLQNQLETLMQHQQEQLQQQIEQQQQQTQQLLPPSASEQEDYFTEQAKQIGREMLMQLQLTKLMQERVQLQIEQARESQQEPNDVQHLEPPMEEIPQEPQVFVPVLVVEG</sequence>
<organism evidence="4 5">
    <name type="scientific">Anopheles quadriannulatus</name>
    <name type="common">Mosquito</name>
    <dbReference type="NCBI Taxonomy" id="34691"/>
    <lineage>
        <taxon>Eukaryota</taxon>
        <taxon>Metazoa</taxon>
        <taxon>Ecdysozoa</taxon>
        <taxon>Arthropoda</taxon>
        <taxon>Hexapoda</taxon>
        <taxon>Insecta</taxon>
        <taxon>Pterygota</taxon>
        <taxon>Neoptera</taxon>
        <taxon>Endopterygota</taxon>
        <taxon>Diptera</taxon>
        <taxon>Nematocera</taxon>
        <taxon>Culicoidea</taxon>
        <taxon>Culicidae</taxon>
        <taxon>Anophelinae</taxon>
        <taxon>Anopheles</taxon>
    </lineage>
</organism>
<evidence type="ECO:0000256" key="3">
    <source>
        <dbReference type="SAM" id="SignalP"/>
    </source>
</evidence>
<evidence type="ECO:0000313" key="4">
    <source>
        <dbReference type="EnsemblMetazoa" id="AQUA007925-PA"/>
    </source>
</evidence>
<dbReference type="EnsemblMetazoa" id="AQUA007925-RA">
    <property type="protein sequence ID" value="AQUA007925-PA"/>
    <property type="gene ID" value="AQUA007925"/>
</dbReference>
<name>A0A182XDM2_ANOQN</name>
<feature type="coiled-coil region" evidence="1">
    <location>
        <begin position="406"/>
        <end position="440"/>
    </location>
</feature>
<evidence type="ECO:0000256" key="2">
    <source>
        <dbReference type="SAM" id="MobiDB-lite"/>
    </source>
</evidence>
<feature type="compositionally biased region" description="Basic and acidic residues" evidence="2">
    <location>
        <begin position="545"/>
        <end position="558"/>
    </location>
</feature>